<dbReference type="RefSeq" id="WP_185672644.1">
    <property type="nucleotide sequence ID" value="NZ_JACJVP010000055.1"/>
</dbReference>
<keyword evidence="1" id="KW-1133">Transmembrane helix</keyword>
<keyword evidence="1" id="KW-0472">Membrane</keyword>
<comment type="caution">
    <text evidence="2">The sequence shown here is derived from an EMBL/GenBank/DDBJ whole genome shotgun (WGS) entry which is preliminary data.</text>
</comment>
<dbReference type="EMBL" id="JACJVP010000055">
    <property type="protein sequence ID" value="MBB6674782.1"/>
    <property type="molecule type" value="Genomic_DNA"/>
</dbReference>
<reference evidence="2 3" key="1">
    <citation type="submission" date="2020-08" db="EMBL/GenBank/DDBJ databases">
        <title>Cohnella phylogeny.</title>
        <authorList>
            <person name="Dunlap C."/>
        </authorList>
    </citation>
    <scope>NUCLEOTIDE SEQUENCE [LARGE SCALE GENOMIC DNA]</scope>
    <source>
        <strain evidence="2 3">DSM 28246</strain>
    </source>
</reference>
<evidence type="ECO:0000256" key="1">
    <source>
        <dbReference type="SAM" id="Phobius"/>
    </source>
</evidence>
<feature type="transmembrane region" description="Helical" evidence="1">
    <location>
        <begin position="31"/>
        <end position="49"/>
    </location>
</feature>
<proteinExistence type="predicted"/>
<dbReference type="AlphaFoldDB" id="A0A7X0VI32"/>
<dbReference type="Proteomes" id="UP000547209">
    <property type="component" value="Unassembled WGS sequence"/>
</dbReference>
<gene>
    <name evidence="2" type="ORF">H7C19_29295</name>
</gene>
<keyword evidence="1" id="KW-0812">Transmembrane</keyword>
<sequence>MRAAWPSVEEKRIWRSLRSDVSGSIVLESSLVFPVMMIVTFLILFFALFKAQGAMAYYSATVSGERVAFNWTNSAKEWRTGGYPDGQYDGLYWRVADDALLSGLFGTAMPDSNSAPRLAFPAAGESSGHSLALRKLRMGADKLPTTLRGEIGYENKLVWRQVSILAEDPSELEPLRRFRGSAKVSAGTNAAVVDPVETVRTFDLIRYYTAKMRGAKEGESAYRTKAAAVLMERTDASG</sequence>
<keyword evidence="3" id="KW-1185">Reference proteome</keyword>
<evidence type="ECO:0000313" key="3">
    <source>
        <dbReference type="Proteomes" id="UP000547209"/>
    </source>
</evidence>
<accession>A0A7X0VI32</accession>
<evidence type="ECO:0000313" key="2">
    <source>
        <dbReference type="EMBL" id="MBB6674782.1"/>
    </source>
</evidence>
<organism evidence="2 3">
    <name type="scientific">Cohnella nanjingensis</name>
    <dbReference type="NCBI Taxonomy" id="1387779"/>
    <lineage>
        <taxon>Bacteria</taxon>
        <taxon>Bacillati</taxon>
        <taxon>Bacillota</taxon>
        <taxon>Bacilli</taxon>
        <taxon>Bacillales</taxon>
        <taxon>Paenibacillaceae</taxon>
        <taxon>Cohnella</taxon>
    </lineage>
</organism>
<protein>
    <submittedName>
        <fullName evidence="2">Pilus assembly protein</fullName>
    </submittedName>
</protein>
<name>A0A7X0VI32_9BACL</name>